<reference evidence="1 2" key="1">
    <citation type="journal article" date="2014" name="Int. J. Syst. Evol. Microbiol.">
        <title>Listeria floridensis sp. nov., Listeria aquatica sp. nov., Listeria cornellensis sp. nov., Listeria riparia sp. nov. and Listeria grandensis sp. nov., from agricultural and natural environments.</title>
        <authorList>
            <person name="den Bakker H.C."/>
            <person name="Warchocki S."/>
            <person name="Wright E.M."/>
            <person name="Allred A.F."/>
            <person name="Ahlstrom C."/>
            <person name="Manuel C.S."/>
            <person name="Stasiewicz M.J."/>
            <person name="Burrell A."/>
            <person name="Roof S."/>
            <person name="Strawn L."/>
            <person name="Fortes E.D."/>
            <person name="Nightingale K.K."/>
            <person name="Kephart D."/>
            <person name="Wiedmann M."/>
        </authorList>
    </citation>
    <scope>NUCLEOTIDE SEQUENCE [LARGE SCALE GENOMIC DNA]</scope>
    <source>
        <strain evidence="2">FSL F6-969</strain>
    </source>
</reference>
<dbReference type="SUPFAM" id="SSF141571">
    <property type="entry name" value="Pentapeptide repeat-like"/>
    <property type="match status" value="1"/>
</dbReference>
<accession>W7BJX2</accession>
<name>W7BJX2_9LIST</name>
<proteinExistence type="predicted"/>
<dbReference type="Pfam" id="PF00805">
    <property type="entry name" value="Pentapeptide"/>
    <property type="match status" value="1"/>
</dbReference>
<dbReference type="AlphaFoldDB" id="W7BJX2"/>
<gene>
    <name evidence="1" type="ORF">PCORN_13582</name>
</gene>
<keyword evidence="2" id="KW-1185">Reference proteome</keyword>
<dbReference type="RefSeq" id="WP_036080735.1">
    <property type="nucleotide sequence ID" value="NZ_AODE01000026.1"/>
</dbReference>
<evidence type="ECO:0000313" key="1">
    <source>
        <dbReference type="EMBL" id="EUJ27364.1"/>
    </source>
</evidence>
<sequence>MKKRLLRADVQILLNNREECERVILTNCNLSKLDLSHMDLRNVDFSDSNLDDTNLSNSDITHAVFYNTSINGARGLNMFAIHGVSEMRESIYYHPATDQVWIAGTRMTLQFFKEEYAEPGEDYINEHSLAEFQSTFAFFSSIESISKAREAEENSHFVDEYDAEEFVKEETETIEKKVHGNNNYRKPNGFIQ</sequence>
<dbReference type="EMBL" id="AODE01000026">
    <property type="protein sequence ID" value="EUJ27364.1"/>
    <property type="molecule type" value="Genomic_DNA"/>
</dbReference>
<comment type="caution">
    <text evidence="1">The sequence shown here is derived from an EMBL/GenBank/DDBJ whole genome shotgun (WGS) entry which is preliminary data.</text>
</comment>
<evidence type="ECO:0008006" key="3">
    <source>
        <dbReference type="Google" id="ProtNLM"/>
    </source>
</evidence>
<protein>
    <recommendedName>
        <fullName evidence="3">Pentapeptide repeat-containing protein</fullName>
    </recommendedName>
</protein>
<dbReference type="InterPro" id="IPR001646">
    <property type="entry name" value="5peptide_repeat"/>
</dbReference>
<dbReference type="STRING" id="1265820.PCORN_13582"/>
<dbReference type="OrthoDB" id="2989145at2"/>
<organism evidence="1 2">
    <name type="scientific">Listeria cornellensis FSL F6-0969</name>
    <dbReference type="NCBI Taxonomy" id="1265820"/>
    <lineage>
        <taxon>Bacteria</taxon>
        <taxon>Bacillati</taxon>
        <taxon>Bacillota</taxon>
        <taxon>Bacilli</taxon>
        <taxon>Bacillales</taxon>
        <taxon>Listeriaceae</taxon>
        <taxon>Listeria</taxon>
    </lineage>
</organism>
<dbReference type="Proteomes" id="UP000019254">
    <property type="component" value="Unassembled WGS sequence"/>
</dbReference>
<evidence type="ECO:0000313" key="2">
    <source>
        <dbReference type="Proteomes" id="UP000019254"/>
    </source>
</evidence>
<dbReference type="PATRIC" id="fig|1265820.5.peg.2676"/>
<dbReference type="Gene3D" id="2.160.20.80">
    <property type="entry name" value="E3 ubiquitin-protein ligase SopA"/>
    <property type="match status" value="1"/>
</dbReference>